<name>A0AAV5RCD2_PICKL</name>
<dbReference type="Gene3D" id="3.30.40.10">
    <property type="entry name" value="Zinc/RING finger domain, C3HC4 (zinc finger)"/>
    <property type="match status" value="1"/>
</dbReference>
<dbReference type="EMBL" id="BTGB01000009">
    <property type="protein sequence ID" value="GMM48259.1"/>
    <property type="molecule type" value="Genomic_DNA"/>
</dbReference>
<keyword evidence="8" id="KW-1185">Reference proteome</keyword>
<evidence type="ECO:0000259" key="6">
    <source>
        <dbReference type="PROSITE" id="PS50089"/>
    </source>
</evidence>
<dbReference type="InterPro" id="IPR001841">
    <property type="entry name" value="Znf_RING"/>
</dbReference>
<proteinExistence type="predicted"/>
<evidence type="ECO:0000313" key="7">
    <source>
        <dbReference type="EMBL" id="GMM48259.1"/>
    </source>
</evidence>
<sequence length="417" mass="48213">MECPICLENINESDSNFTITNPCNHFYHFDCIDSWTKLSSSTCPKCRIELTSIINKSNKIEINYKQQDKLVNMINNESTSIENHLNTERDNQIDSHLHNQKCCICDNFVLINQIIICPQCSSLYHRSCSDGLNCPLCEEWIDNVTSPHLTKRRRNNHLNIDNDNEYYTKIVDELNNRTNNVQKETSNDTEEQAWNVLNLIQNEKTTWAQPPISSSIPATTTAVSSSSSSNITTTSTIERKLKRPNSQKHELKLTHNALAKLDSKFNSSNSRKNPKNIRSQIIPNQRRIICKPDELSFIQKLIIQRLLLKPIISSSEISNKLSFDDYTNLNKLLSHKLYDIIKKNEISISYINGIIELAEREGFLPFENRKDVDKFNVSFHDNSIVTRFVNCSWLTNNNHINTLINDEITKFMQDKSR</sequence>
<dbReference type="PROSITE" id="PS50089">
    <property type="entry name" value="ZF_RING_2"/>
    <property type="match status" value="1"/>
</dbReference>
<organism evidence="7 8">
    <name type="scientific">Pichia kluyveri</name>
    <name type="common">Yeast</name>
    <dbReference type="NCBI Taxonomy" id="36015"/>
    <lineage>
        <taxon>Eukaryota</taxon>
        <taxon>Fungi</taxon>
        <taxon>Dikarya</taxon>
        <taxon>Ascomycota</taxon>
        <taxon>Saccharomycotina</taxon>
        <taxon>Pichiomycetes</taxon>
        <taxon>Pichiales</taxon>
        <taxon>Pichiaceae</taxon>
        <taxon>Pichia</taxon>
    </lineage>
</organism>
<dbReference type="CDD" id="cd16448">
    <property type="entry name" value="RING-H2"/>
    <property type="match status" value="1"/>
</dbReference>
<feature type="region of interest" description="Disordered" evidence="5">
    <location>
        <begin position="210"/>
        <end position="248"/>
    </location>
</feature>
<dbReference type="Proteomes" id="UP001378960">
    <property type="component" value="Unassembled WGS sequence"/>
</dbReference>
<accession>A0AAV5RCD2</accession>
<gene>
    <name evidence="7" type="ORF">DAPK24_048570</name>
</gene>
<feature type="domain" description="RING-type" evidence="6">
    <location>
        <begin position="3"/>
        <end position="47"/>
    </location>
</feature>
<dbReference type="GO" id="GO:0008270">
    <property type="term" value="F:zinc ion binding"/>
    <property type="evidence" value="ECO:0007669"/>
    <property type="project" value="UniProtKB-KW"/>
</dbReference>
<keyword evidence="7" id="KW-0436">Ligase</keyword>
<comment type="caution">
    <text evidence="7">The sequence shown here is derived from an EMBL/GenBank/DDBJ whole genome shotgun (WGS) entry which is preliminary data.</text>
</comment>
<evidence type="ECO:0000256" key="2">
    <source>
        <dbReference type="ARBA" id="ARBA00022771"/>
    </source>
</evidence>
<evidence type="ECO:0000256" key="5">
    <source>
        <dbReference type="SAM" id="MobiDB-lite"/>
    </source>
</evidence>
<dbReference type="Pfam" id="PF13639">
    <property type="entry name" value="zf-RING_2"/>
    <property type="match status" value="1"/>
</dbReference>
<evidence type="ECO:0000256" key="4">
    <source>
        <dbReference type="PROSITE-ProRule" id="PRU00175"/>
    </source>
</evidence>
<dbReference type="InterPro" id="IPR052788">
    <property type="entry name" value="RING-type_E3_ligase_ATL"/>
</dbReference>
<dbReference type="PANTHER" id="PTHR45798:SF97">
    <property type="entry name" value="ALCOHOL-SENSITIVE RING FINGER PROTEIN 1"/>
    <property type="match status" value="1"/>
</dbReference>
<protein>
    <submittedName>
        <fullName evidence="7">Ubiquitin-protein ligase</fullName>
    </submittedName>
</protein>
<evidence type="ECO:0000256" key="1">
    <source>
        <dbReference type="ARBA" id="ARBA00022723"/>
    </source>
</evidence>
<keyword evidence="2 4" id="KW-0863">Zinc-finger</keyword>
<keyword evidence="1" id="KW-0479">Metal-binding</keyword>
<dbReference type="GO" id="GO:0016874">
    <property type="term" value="F:ligase activity"/>
    <property type="evidence" value="ECO:0007669"/>
    <property type="project" value="UniProtKB-KW"/>
</dbReference>
<keyword evidence="3" id="KW-0862">Zinc</keyword>
<dbReference type="PANTHER" id="PTHR45798">
    <property type="entry name" value="RING-H2 FINGER PROTEIN ATL61-RELATED-RELATED"/>
    <property type="match status" value="1"/>
</dbReference>
<dbReference type="InterPro" id="IPR013083">
    <property type="entry name" value="Znf_RING/FYVE/PHD"/>
</dbReference>
<dbReference type="SMART" id="SM00184">
    <property type="entry name" value="RING"/>
    <property type="match status" value="2"/>
</dbReference>
<dbReference type="SUPFAM" id="SSF57850">
    <property type="entry name" value="RING/U-box"/>
    <property type="match status" value="1"/>
</dbReference>
<evidence type="ECO:0000313" key="8">
    <source>
        <dbReference type="Proteomes" id="UP001378960"/>
    </source>
</evidence>
<reference evidence="7 8" key="1">
    <citation type="journal article" date="2023" name="Elife">
        <title>Identification of key yeast species and microbe-microbe interactions impacting larval growth of Drosophila in the wild.</title>
        <authorList>
            <person name="Mure A."/>
            <person name="Sugiura Y."/>
            <person name="Maeda R."/>
            <person name="Honda K."/>
            <person name="Sakurai N."/>
            <person name="Takahashi Y."/>
            <person name="Watada M."/>
            <person name="Katoh T."/>
            <person name="Gotoh A."/>
            <person name="Gotoh Y."/>
            <person name="Taniguchi I."/>
            <person name="Nakamura K."/>
            <person name="Hayashi T."/>
            <person name="Katayama T."/>
            <person name="Uemura T."/>
            <person name="Hattori Y."/>
        </authorList>
    </citation>
    <scope>NUCLEOTIDE SEQUENCE [LARGE SCALE GENOMIC DNA]</scope>
    <source>
        <strain evidence="7 8">PK-24</strain>
    </source>
</reference>
<evidence type="ECO:0000256" key="3">
    <source>
        <dbReference type="ARBA" id="ARBA00022833"/>
    </source>
</evidence>
<dbReference type="AlphaFoldDB" id="A0AAV5RCD2"/>
<feature type="compositionally biased region" description="Low complexity" evidence="5">
    <location>
        <begin position="210"/>
        <end position="236"/>
    </location>
</feature>